<comment type="caution">
    <text evidence="1">The sequence shown here is derived from an EMBL/GenBank/DDBJ whole genome shotgun (WGS) entry which is preliminary data.</text>
</comment>
<dbReference type="EMBL" id="LAZR01003274">
    <property type="protein sequence ID" value="KKN20073.1"/>
    <property type="molecule type" value="Genomic_DNA"/>
</dbReference>
<dbReference type="SUPFAM" id="SSF53067">
    <property type="entry name" value="Actin-like ATPase domain"/>
    <property type="match status" value="1"/>
</dbReference>
<dbReference type="Gene3D" id="3.90.640.10">
    <property type="entry name" value="Actin, Chain A, domain 4"/>
    <property type="match status" value="1"/>
</dbReference>
<dbReference type="AlphaFoldDB" id="A0A0F9RRX2"/>
<protein>
    <recommendedName>
        <fullName evidence="2">Actin-related protein</fullName>
    </recommendedName>
</protein>
<proteinExistence type="predicted"/>
<reference evidence="1" key="1">
    <citation type="journal article" date="2015" name="Nature">
        <title>Complex archaea that bridge the gap between prokaryotes and eukaryotes.</title>
        <authorList>
            <person name="Spang A."/>
            <person name="Saw J.H."/>
            <person name="Jorgensen S.L."/>
            <person name="Zaremba-Niedzwiedzka K."/>
            <person name="Martijn J."/>
            <person name="Lind A.E."/>
            <person name="van Eijk R."/>
            <person name="Schleper C."/>
            <person name="Guy L."/>
            <person name="Ettema T.J."/>
        </authorList>
    </citation>
    <scope>NUCLEOTIDE SEQUENCE</scope>
</reference>
<organism evidence="1">
    <name type="scientific">marine sediment metagenome</name>
    <dbReference type="NCBI Taxonomy" id="412755"/>
    <lineage>
        <taxon>unclassified sequences</taxon>
        <taxon>metagenomes</taxon>
        <taxon>ecological metagenomes</taxon>
    </lineage>
</organism>
<accession>A0A0F9RRX2</accession>
<dbReference type="PANTHER" id="PTHR11937">
    <property type="entry name" value="ACTIN"/>
    <property type="match status" value="1"/>
</dbReference>
<dbReference type="InterPro" id="IPR043129">
    <property type="entry name" value="ATPase_NBD"/>
</dbReference>
<evidence type="ECO:0000313" key="1">
    <source>
        <dbReference type="EMBL" id="KKN20073.1"/>
    </source>
</evidence>
<dbReference type="SMART" id="SM00268">
    <property type="entry name" value="ACTIN"/>
    <property type="match status" value="1"/>
</dbReference>
<dbReference type="Pfam" id="PF00022">
    <property type="entry name" value="Actin"/>
    <property type="match status" value="1"/>
</dbReference>
<dbReference type="InterPro" id="IPR004000">
    <property type="entry name" value="Actin"/>
</dbReference>
<dbReference type="Gene3D" id="3.30.420.40">
    <property type="match status" value="1"/>
</dbReference>
<evidence type="ECO:0008006" key="2">
    <source>
        <dbReference type="Google" id="ProtNLM"/>
    </source>
</evidence>
<name>A0A0F9RRX2_9ZZZZ</name>
<sequence length="201" mass="22706">MSELEHFIKEASKILSKTGQKTGVVVNLGDIESFIVPIYKGFVLNHAITVFDIKGQDVTKYFQRLLLQEGGLSKVQWDKYVIAEIKKRLCYVALDLNEEKMNSQGKKEPFTRPDGTVIYVEGSRYLAPECLFNPSLLGKDIDPLDDIIVKIIGLCDIQSRRELFSNIILSGSALLPGLNERLQLEIKHLIPDFVEVNIQNV</sequence>
<gene>
    <name evidence="1" type="ORF">LCGC14_0939240</name>
</gene>